<comment type="caution">
    <text evidence="1">The sequence shown here is derived from an EMBL/GenBank/DDBJ whole genome shotgun (WGS) entry which is preliminary data.</text>
</comment>
<dbReference type="EMBL" id="RWJN01000194">
    <property type="protein sequence ID" value="TCD65180.1"/>
    <property type="molecule type" value="Genomic_DNA"/>
</dbReference>
<dbReference type="AlphaFoldDB" id="A0A4R0RB18"/>
<dbReference type="Gene3D" id="2.40.50.140">
    <property type="entry name" value="Nucleic acid-binding proteins"/>
    <property type="match status" value="1"/>
</dbReference>
<keyword evidence="2" id="KW-1185">Reference proteome</keyword>
<accession>A0A4R0RB18</accession>
<reference evidence="1 2" key="1">
    <citation type="submission" date="2018-11" db="EMBL/GenBank/DDBJ databases">
        <title>Genome assembly of Steccherinum ochraceum LE-BIN_3174, the white-rot fungus of the Steccherinaceae family (The Residual Polyporoid clade, Polyporales, Basidiomycota).</title>
        <authorList>
            <person name="Fedorova T.V."/>
            <person name="Glazunova O.A."/>
            <person name="Landesman E.O."/>
            <person name="Moiseenko K.V."/>
            <person name="Psurtseva N.V."/>
            <person name="Savinova O.S."/>
            <person name="Shakhova N.V."/>
            <person name="Tyazhelova T.V."/>
            <person name="Vasina D.V."/>
        </authorList>
    </citation>
    <scope>NUCLEOTIDE SEQUENCE [LARGE SCALE GENOMIC DNA]</scope>
    <source>
        <strain evidence="1 2">LE-BIN_3174</strain>
    </source>
</reference>
<proteinExistence type="predicted"/>
<dbReference type="InterPro" id="IPR029146">
    <property type="entry name" value="Ten1_animal_plant"/>
</dbReference>
<dbReference type="Pfam" id="PF15490">
    <property type="entry name" value="Ten1_2"/>
    <property type="match status" value="1"/>
</dbReference>
<organism evidence="1 2">
    <name type="scientific">Steccherinum ochraceum</name>
    <dbReference type="NCBI Taxonomy" id="92696"/>
    <lineage>
        <taxon>Eukaryota</taxon>
        <taxon>Fungi</taxon>
        <taxon>Dikarya</taxon>
        <taxon>Basidiomycota</taxon>
        <taxon>Agaricomycotina</taxon>
        <taxon>Agaricomycetes</taxon>
        <taxon>Polyporales</taxon>
        <taxon>Steccherinaceae</taxon>
        <taxon>Steccherinum</taxon>
    </lineage>
</organism>
<dbReference type="InterPro" id="IPR012340">
    <property type="entry name" value="NA-bd_OB-fold"/>
</dbReference>
<gene>
    <name evidence="1" type="ORF">EIP91_003002</name>
</gene>
<dbReference type="OrthoDB" id="3258172at2759"/>
<dbReference type="Proteomes" id="UP000292702">
    <property type="component" value="Unassembled WGS sequence"/>
</dbReference>
<evidence type="ECO:0000313" key="2">
    <source>
        <dbReference type="Proteomes" id="UP000292702"/>
    </source>
</evidence>
<dbReference type="GO" id="GO:0003697">
    <property type="term" value="F:single-stranded DNA binding"/>
    <property type="evidence" value="ECO:0007669"/>
    <property type="project" value="InterPro"/>
</dbReference>
<dbReference type="STRING" id="92696.A0A4R0RB18"/>
<dbReference type="GO" id="GO:1990879">
    <property type="term" value="C:CST complex"/>
    <property type="evidence" value="ECO:0007669"/>
    <property type="project" value="InterPro"/>
</dbReference>
<protein>
    <submittedName>
        <fullName evidence="1">Uncharacterized protein</fullName>
    </submittedName>
</protein>
<evidence type="ECO:0000313" key="1">
    <source>
        <dbReference type="EMBL" id="TCD65180.1"/>
    </source>
</evidence>
<name>A0A4R0RB18_9APHY</name>
<sequence>MPQQTDPALPVRLSTVALQQPSSKVRVAGRVSVPYNPPSPLIEISDGKHSLVVDVSLCLNPFQTAPWIRERQAPVMFIGYLEPAKSSELRTDAGEEGGMMLLRAIVARSADDLQLAIWDRAIQAREELEGFTN</sequence>